<evidence type="ECO:0000256" key="11">
    <source>
        <dbReference type="ARBA" id="ARBA00031926"/>
    </source>
</evidence>
<gene>
    <name evidence="22" type="ORF">K431DRAFT_288889</name>
</gene>
<dbReference type="GO" id="GO:0046872">
    <property type="term" value="F:metal ion binding"/>
    <property type="evidence" value="ECO:0007669"/>
    <property type="project" value="UniProtKB-KW"/>
</dbReference>
<dbReference type="InterPro" id="IPR016657">
    <property type="entry name" value="PAGM"/>
</dbReference>
<evidence type="ECO:0000256" key="5">
    <source>
        <dbReference type="ARBA" id="ARBA00022553"/>
    </source>
</evidence>
<dbReference type="EC" id="5.4.2.3" evidence="4 14"/>
<evidence type="ECO:0000256" key="15">
    <source>
        <dbReference type="PIRSR" id="PIRSR016408-1"/>
    </source>
</evidence>
<dbReference type="EMBL" id="MU003853">
    <property type="protein sequence ID" value="KAF2717083.1"/>
    <property type="molecule type" value="Genomic_DNA"/>
</dbReference>
<comment type="catalytic activity">
    <reaction evidence="1 14">
        <text>N-acetyl-alpha-D-glucosamine 1-phosphate = N-acetyl-D-glucosamine 6-phosphate</text>
        <dbReference type="Rhea" id="RHEA:23804"/>
        <dbReference type="ChEBI" id="CHEBI:57513"/>
        <dbReference type="ChEBI" id="CHEBI:57776"/>
        <dbReference type="EC" id="5.4.2.3"/>
    </reaction>
</comment>
<dbReference type="PANTHER" id="PTHR45955">
    <property type="entry name" value="PHOSPHOACETYLGLUCOSAMINE MUTASE"/>
    <property type="match status" value="1"/>
</dbReference>
<dbReference type="InterPro" id="IPR049022">
    <property type="entry name" value="AMG1_III"/>
</dbReference>
<comment type="caution">
    <text evidence="22">The sequence shown here is derived from an EMBL/GenBank/DDBJ whole genome shotgun (WGS) entry which is preliminary data.</text>
</comment>
<dbReference type="GO" id="GO:0004610">
    <property type="term" value="F:phosphoacetylglucosamine mutase activity"/>
    <property type="evidence" value="ECO:0007669"/>
    <property type="project" value="UniProtKB-UniRule"/>
</dbReference>
<dbReference type="AlphaFoldDB" id="A0A9P4Q0D6"/>
<feature type="binding site" evidence="17">
    <location>
        <position position="292"/>
    </location>
    <ligand>
        <name>Mg(2+)</name>
        <dbReference type="ChEBI" id="CHEBI:18420"/>
    </ligand>
</feature>
<feature type="active site" description="Phosphoserine intermediate" evidence="15">
    <location>
        <position position="68"/>
    </location>
</feature>
<dbReference type="InterPro" id="IPR016055">
    <property type="entry name" value="A-D-PHexomutase_a/b/a-I/II/III"/>
</dbReference>
<accession>A0A9P4Q0D6</accession>
<dbReference type="InterPro" id="IPR049023">
    <property type="entry name" value="AMG1_II"/>
</dbReference>
<dbReference type="Pfam" id="PF00408">
    <property type="entry name" value="PGM_PMM_IV"/>
    <property type="match status" value="1"/>
</dbReference>
<evidence type="ECO:0000256" key="12">
    <source>
        <dbReference type="ARBA" id="ARBA00032065"/>
    </source>
</evidence>
<sequence length="560" mass="61021">MSTSLLGNLELAWRGFERPDVKPFVYGTAGFRMKEDQLDSVCFTVGTIAALRSLQKKGQAIGIMITASHNRAEDNGVKIVDPMGEMLETDWEAIATSLSNAKTALDFKNFAGDVIDRLNIDVKGTIKPRVIFARDTRPSGERLIKAVTAALGSTGTKYDDCGILTTPQLHYLVRSLNTQNSSNPYGEFSEDGYYKKISSAFAACMQYQKPNGSVVVDCANGVGAPALKKLIKYLPPPSEGGVEIKIKNDDIKNPEVLNKACGADHVKSTQTPPSGFDSKPYQRCASLDGDADRIVYYFCEEGAMFRLLDGDRIATLAASFIGELVQQAGLSEKIKIGIVQTAYANGAATKYVEQGLKLEVKVTPTGVKHLHHAAERFDVGVYFEANGHGTVLFSPKAYKRIHTAEPESPRQLEALNVLRGLTEMINQTVGDALSDLLLVEVILAHKHFTVKEWLSTYTDLPNKLIKVLVASKDDYKTVSGTAERKLAEPKGLQEQIDAEVAKYNESRCFVRASGTENAVRVYGEAASSHEVDSMMVMVRDLVQYRSGESAAAAATAQQQG</sequence>
<feature type="binding site" evidence="16">
    <location>
        <position position="520"/>
    </location>
    <ligand>
        <name>substrate</name>
    </ligand>
</feature>
<dbReference type="FunFam" id="3.40.120.10:FF:000013">
    <property type="entry name" value="Phosphoacetylglucosamine mutase"/>
    <property type="match status" value="1"/>
</dbReference>
<reference evidence="22" key="1">
    <citation type="journal article" date="2020" name="Stud. Mycol.">
        <title>101 Dothideomycetes genomes: a test case for predicting lifestyles and emergence of pathogens.</title>
        <authorList>
            <person name="Haridas S."/>
            <person name="Albert R."/>
            <person name="Binder M."/>
            <person name="Bloem J."/>
            <person name="Labutti K."/>
            <person name="Salamov A."/>
            <person name="Andreopoulos B."/>
            <person name="Baker S."/>
            <person name="Barry K."/>
            <person name="Bills G."/>
            <person name="Bluhm B."/>
            <person name="Cannon C."/>
            <person name="Castanera R."/>
            <person name="Culley D."/>
            <person name="Daum C."/>
            <person name="Ezra D."/>
            <person name="Gonzalez J."/>
            <person name="Henrissat B."/>
            <person name="Kuo A."/>
            <person name="Liang C."/>
            <person name="Lipzen A."/>
            <person name="Lutzoni F."/>
            <person name="Magnuson J."/>
            <person name="Mondo S."/>
            <person name="Nolan M."/>
            <person name="Ohm R."/>
            <person name="Pangilinan J."/>
            <person name="Park H.-J."/>
            <person name="Ramirez L."/>
            <person name="Alfaro M."/>
            <person name="Sun H."/>
            <person name="Tritt A."/>
            <person name="Yoshinaga Y."/>
            <person name="Zwiers L.-H."/>
            <person name="Turgeon B."/>
            <person name="Goodwin S."/>
            <person name="Spatafora J."/>
            <person name="Crous P."/>
            <person name="Grigoriev I."/>
        </authorList>
    </citation>
    <scope>NUCLEOTIDE SEQUENCE</scope>
    <source>
        <strain evidence="22">CBS 116435</strain>
    </source>
</reference>
<feature type="binding site" evidence="16">
    <location>
        <begin position="511"/>
        <end position="515"/>
    </location>
    <ligand>
        <name>substrate</name>
    </ligand>
</feature>
<name>A0A9P4Q0D6_9PEZI</name>
<dbReference type="Pfam" id="PF02878">
    <property type="entry name" value="PGM_PMM_I"/>
    <property type="match status" value="2"/>
</dbReference>
<evidence type="ECO:0000256" key="8">
    <source>
        <dbReference type="ARBA" id="ARBA00023235"/>
    </source>
</evidence>
<evidence type="ECO:0000256" key="14">
    <source>
        <dbReference type="PIRNR" id="PIRNR016408"/>
    </source>
</evidence>
<dbReference type="FunFam" id="3.40.120.10:FF:000023">
    <property type="entry name" value="Phosphoacetylglucosamine mutase"/>
    <property type="match status" value="1"/>
</dbReference>
<evidence type="ECO:0000256" key="1">
    <source>
        <dbReference type="ARBA" id="ARBA00000558"/>
    </source>
</evidence>
<feature type="domain" description="Alpha-D-phosphohexomutase alpha/beta/alpha" evidence="19">
    <location>
        <begin position="45"/>
        <end position="99"/>
    </location>
</feature>
<evidence type="ECO:0000256" key="7">
    <source>
        <dbReference type="ARBA" id="ARBA00022842"/>
    </source>
</evidence>
<evidence type="ECO:0000256" key="3">
    <source>
        <dbReference type="ARBA" id="ARBA00010231"/>
    </source>
</evidence>
<keyword evidence="5" id="KW-0597">Phosphoprotein</keyword>
<evidence type="ECO:0000256" key="9">
    <source>
        <dbReference type="ARBA" id="ARBA00023277"/>
    </source>
</evidence>
<evidence type="ECO:0000256" key="17">
    <source>
        <dbReference type="PIRSR" id="PIRSR016408-3"/>
    </source>
</evidence>
<evidence type="ECO:0000259" key="21">
    <source>
        <dbReference type="Pfam" id="PF21405"/>
    </source>
</evidence>
<dbReference type="GO" id="GO:0005975">
    <property type="term" value="P:carbohydrate metabolic process"/>
    <property type="evidence" value="ECO:0007669"/>
    <property type="project" value="InterPro"/>
</dbReference>
<feature type="domain" description="Phosphoacetylglucosamine mutase AMG1" evidence="20">
    <location>
        <begin position="309"/>
        <end position="448"/>
    </location>
</feature>
<dbReference type="Proteomes" id="UP000799441">
    <property type="component" value="Unassembled WGS sequence"/>
</dbReference>
<dbReference type="FunFam" id="3.30.310.50:FF:000003">
    <property type="entry name" value="Phosphoacetylglucosamine mutase"/>
    <property type="match status" value="1"/>
</dbReference>
<dbReference type="InterPro" id="IPR005844">
    <property type="entry name" value="A-D-PHexomutase_a/b/a-I"/>
</dbReference>
<evidence type="ECO:0000256" key="4">
    <source>
        <dbReference type="ARBA" id="ARBA00012731"/>
    </source>
</evidence>
<evidence type="ECO:0000256" key="2">
    <source>
        <dbReference type="ARBA" id="ARBA00004865"/>
    </source>
</evidence>
<feature type="domain" description="Phosphoacetylglucosamine mutase AMG1" evidence="21">
    <location>
        <begin position="212"/>
        <end position="295"/>
    </location>
</feature>
<dbReference type="Pfam" id="PF21405">
    <property type="entry name" value="AMG1_II"/>
    <property type="match status" value="1"/>
</dbReference>
<organism evidence="22 23">
    <name type="scientific">Polychaeton citri CBS 116435</name>
    <dbReference type="NCBI Taxonomy" id="1314669"/>
    <lineage>
        <taxon>Eukaryota</taxon>
        <taxon>Fungi</taxon>
        <taxon>Dikarya</taxon>
        <taxon>Ascomycota</taxon>
        <taxon>Pezizomycotina</taxon>
        <taxon>Dothideomycetes</taxon>
        <taxon>Dothideomycetidae</taxon>
        <taxon>Capnodiales</taxon>
        <taxon>Capnodiaceae</taxon>
        <taxon>Polychaeton</taxon>
    </lineage>
</organism>
<dbReference type="InterPro" id="IPR036900">
    <property type="entry name" value="A-D-PHexomutase_C_sf"/>
</dbReference>
<dbReference type="Gene3D" id="3.40.120.10">
    <property type="entry name" value="Alpha-D-Glucose-1,6-Bisphosphate, subunit A, domain 3"/>
    <property type="match status" value="2"/>
</dbReference>
<keyword evidence="10" id="KW-0961">Cell wall biogenesis/degradation</keyword>
<comment type="similarity">
    <text evidence="3 14">Belongs to the phosphohexose mutase family.</text>
</comment>
<evidence type="ECO:0000313" key="23">
    <source>
        <dbReference type="Proteomes" id="UP000799441"/>
    </source>
</evidence>
<evidence type="ECO:0000256" key="10">
    <source>
        <dbReference type="ARBA" id="ARBA00023316"/>
    </source>
</evidence>
<comment type="function">
    <text evidence="13 14">Catalyzes the conversion of GlcNAc-6-P into GlcNAc-1-P during the synthesis of uridine diphosphate/UDP-GlcNAc, which is a biosynthetic precursor of chitin and also supplies the amino sugars for N-linked oligosaccharides of glycoproteins.</text>
</comment>
<evidence type="ECO:0000256" key="6">
    <source>
        <dbReference type="ARBA" id="ARBA00022723"/>
    </source>
</evidence>
<dbReference type="GO" id="GO:0006048">
    <property type="term" value="P:UDP-N-acetylglucosamine biosynthetic process"/>
    <property type="evidence" value="ECO:0007669"/>
    <property type="project" value="UniProtKB-UniRule"/>
</dbReference>
<keyword evidence="7 14" id="KW-0460">Magnesium</keyword>
<dbReference type="PIRSF" id="PIRSF016408">
    <property type="entry name" value="PAGM"/>
    <property type="match status" value="1"/>
</dbReference>
<evidence type="ECO:0000259" key="18">
    <source>
        <dbReference type="Pfam" id="PF00408"/>
    </source>
</evidence>
<comment type="pathway">
    <text evidence="2 14">Nucleotide-sugar biosynthesis; UDP-N-acetyl-alpha-D-glucosamine biosynthesis; N-acetyl-alpha-D-glucosamine 1-phosphate from alpha-D-glucosamine 6-phosphate (route I): step 2/2.</text>
</comment>
<feature type="domain" description="Alpha-D-phosphohexomutase alpha/beta/alpha" evidence="19">
    <location>
        <begin position="125"/>
        <end position="179"/>
    </location>
</feature>
<dbReference type="PANTHER" id="PTHR45955:SF1">
    <property type="entry name" value="PHOSPHOACETYLGLUCOSAMINE MUTASE"/>
    <property type="match status" value="1"/>
</dbReference>
<evidence type="ECO:0000259" key="19">
    <source>
        <dbReference type="Pfam" id="PF02878"/>
    </source>
</evidence>
<feature type="domain" description="Alpha-D-phosphohexomutase C-terminal" evidence="18">
    <location>
        <begin position="464"/>
        <end position="540"/>
    </location>
</feature>
<keyword evidence="23" id="KW-1185">Reference proteome</keyword>
<dbReference type="InterPro" id="IPR005843">
    <property type="entry name" value="A-D-PHexomutase_C"/>
</dbReference>
<keyword evidence="8 14" id="KW-0413">Isomerase</keyword>
<evidence type="ECO:0000259" key="20">
    <source>
        <dbReference type="Pfam" id="PF21404"/>
    </source>
</evidence>
<evidence type="ECO:0000256" key="13">
    <source>
        <dbReference type="ARBA" id="ARBA00059527"/>
    </source>
</evidence>
<evidence type="ECO:0000256" key="16">
    <source>
        <dbReference type="PIRSR" id="PIRSR016408-2"/>
    </source>
</evidence>
<feature type="binding site" description="via phosphate group" evidence="17">
    <location>
        <position position="68"/>
    </location>
    <ligand>
        <name>Mg(2+)</name>
        <dbReference type="ChEBI" id="CHEBI:18420"/>
    </ligand>
</feature>
<dbReference type="SUPFAM" id="SSF55957">
    <property type="entry name" value="Phosphoglucomutase, C-terminal domain"/>
    <property type="match status" value="1"/>
</dbReference>
<keyword evidence="9" id="KW-0119">Carbohydrate metabolism</keyword>
<feature type="binding site" evidence="17">
    <location>
        <position position="290"/>
    </location>
    <ligand>
        <name>Mg(2+)</name>
        <dbReference type="ChEBI" id="CHEBI:18420"/>
    </ligand>
</feature>
<dbReference type="Pfam" id="PF21404">
    <property type="entry name" value="AMG1_III"/>
    <property type="match status" value="1"/>
</dbReference>
<dbReference type="SUPFAM" id="SSF53738">
    <property type="entry name" value="Phosphoglucomutase, first 3 domains"/>
    <property type="match status" value="3"/>
</dbReference>
<dbReference type="Gene3D" id="3.30.310.50">
    <property type="entry name" value="Alpha-D-phosphohexomutase, C-terminal domain"/>
    <property type="match status" value="1"/>
</dbReference>
<dbReference type="GO" id="GO:0071555">
    <property type="term" value="P:cell wall organization"/>
    <property type="evidence" value="ECO:0007669"/>
    <property type="project" value="UniProtKB-KW"/>
</dbReference>
<evidence type="ECO:0000313" key="22">
    <source>
        <dbReference type="EMBL" id="KAF2717083.1"/>
    </source>
</evidence>
<proteinExistence type="inferred from homology"/>
<keyword evidence="6 14" id="KW-0479">Metal-binding</keyword>
<feature type="binding site" evidence="17">
    <location>
        <position position="288"/>
    </location>
    <ligand>
        <name>Mg(2+)</name>
        <dbReference type="ChEBI" id="CHEBI:18420"/>
    </ligand>
</feature>
<feature type="binding site" evidence="16">
    <location>
        <begin position="384"/>
        <end position="386"/>
    </location>
    <ligand>
        <name>substrate</name>
    </ligand>
</feature>
<protein>
    <recommendedName>
        <fullName evidence="4 14">Phosphoacetylglucosamine mutase</fullName>
        <shortName evidence="14">PAGM</shortName>
        <ecNumber evidence="4 14">5.4.2.3</ecNumber>
    </recommendedName>
    <alternativeName>
        <fullName evidence="12 14">Acetylglucosamine phosphomutase</fullName>
    </alternativeName>
    <alternativeName>
        <fullName evidence="11 14">N-acetylglucosamine-phosphate mutase</fullName>
    </alternativeName>
</protein>
<dbReference type="CDD" id="cd03086">
    <property type="entry name" value="PGM3"/>
    <property type="match status" value="1"/>
</dbReference>
<dbReference type="OrthoDB" id="1928at2759"/>
<comment type="cofactor">
    <cofactor evidence="14 17">
        <name>Mg(2+)</name>
        <dbReference type="ChEBI" id="CHEBI:18420"/>
    </cofactor>
    <text evidence="14 17">Binds 1 Mg(2+) ion per subunit.</text>
</comment>